<dbReference type="InterPro" id="IPR011429">
    <property type="entry name" value="Cyt_c_Planctomycete-type"/>
</dbReference>
<dbReference type="InterPro" id="IPR022655">
    <property type="entry name" value="DUF1553"/>
</dbReference>
<evidence type="ECO:0000313" key="5">
    <source>
        <dbReference type="Proteomes" id="UP001247805"/>
    </source>
</evidence>
<accession>A0ABU3SRE6</accession>
<dbReference type="Proteomes" id="UP001247805">
    <property type="component" value="Unassembled WGS sequence"/>
</dbReference>
<proteinExistence type="predicted"/>
<dbReference type="PANTHER" id="PTHR35889:SF3">
    <property type="entry name" value="F-BOX DOMAIN-CONTAINING PROTEIN"/>
    <property type="match status" value="1"/>
</dbReference>
<evidence type="ECO:0000313" key="4">
    <source>
        <dbReference type="EMBL" id="MDU0352572.1"/>
    </source>
</evidence>
<dbReference type="InterPro" id="IPR011444">
    <property type="entry name" value="DUF1549"/>
</dbReference>
<organism evidence="4 5">
    <name type="scientific">Paraglaciecola aquimarina</name>
    <dbReference type="NCBI Taxonomy" id="1235557"/>
    <lineage>
        <taxon>Bacteria</taxon>
        <taxon>Pseudomonadati</taxon>
        <taxon>Pseudomonadota</taxon>
        <taxon>Gammaproteobacteria</taxon>
        <taxon>Alteromonadales</taxon>
        <taxon>Alteromonadaceae</taxon>
        <taxon>Paraglaciecola</taxon>
    </lineage>
</organism>
<gene>
    <name evidence="4" type="ORF">RS130_00400</name>
</gene>
<feature type="domain" description="DUF1549" evidence="1">
    <location>
        <begin position="152"/>
        <end position="363"/>
    </location>
</feature>
<feature type="domain" description="DUF1553" evidence="2">
    <location>
        <begin position="730"/>
        <end position="868"/>
    </location>
</feature>
<sequence length="879" mass="100279">MKYTYLLIPVVLLAAYQGFSHKSENSVQSPTISFNQHIRPILNESCTGCHGGVSKQSNVSFIYREEALARGHSGRLTIVPGDPDASELIARIEATDPNIRMPYKAPALSAEKIQLLRDWIEQGAEWEEHWAFIQPKIHQVPKTNNTNVINNEIDAFLQAKLEATKFNNKPLTLTDTTDKTTLLRRASFDLTGLPPTLAEIDEFLADDSKNAFEKQVDRLLASPRYGERWAAMWMDLARYADSHGYTRDEYRETWPYKQWVIQALNANQSYKHFVIEQLAGDLMPNRSLDNIIASGFHRQTPSNSEGGTDDEEFRMVAVMDRSATTWSMLNAITMNCVQCHAHPYDPIEHDEYYQSLSFFNTTKDSDYRDYKPLYKLAKNEQQQQQAFEVQEKMSAIARHEAHQAFMLSKQTDESASPWQKLKIETAVGDEYRGLNEYISGMQKVNEERKAKGQTPNYQYIELIKVGTKRLAELEQQGLRKFTVKDGEYFDPGKYEARVYYHFTTEPFDGATSISSLRMTAMPQDPIKARHSPETRFQIDDVTLYVVKKNGQKHQLAIESFMSNSTEVMDKQLTNLAQLPDNHDGLSTGKGVGWLAHRIYLPRWSTAVLAEPLTLVKGDRIEVELTQMQEQIAGDLLLARLHRVKLEVTDYSGWTEYVASDKRLNNIRQYGTLSEQLSQIDSFAMPVILEQDEWDNRGMAKFNRGNMIAKVGPLLDPGTPAIFPMFTQQQTRLGLAQWFFQPEQPLTARVAVNRLWHRLFGIGIVETLEDFGSAGSAPSHPELLDWLALKFQEDLNWDMKAMLKFMVMSHAYQQNSTVSQQLIEFDPHNQLFARGPRQRLSAEMIRDQALVASGLIVHKIGGEPVMPPSLLVYGVTQVKK</sequence>
<reference evidence="4 5" key="1">
    <citation type="submission" date="2023-10" db="EMBL/GenBank/DDBJ databases">
        <title>Glaciecola aquimarina strain GGW-M5 nov., isolated from a coastal seawater.</title>
        <authorList>
            <person name="Bayburt H."/>
            <person name="Kim J.M."/>
            <person name="Choi B.J."/>
            <person name="Jeon C.O."/>
        </authorList>
    </citation>
    <scope>NUCLEOTIDE SEQUENCE [LARGE SCALE GENOMIC DNA]</scope>
    <source>
        <strain evidence="4 5">KCTC 32108</strain>
    </source>
</reference>
<comment type="caution">
    <text evidence="4">The sequence shown here is derived from an EMBL/GenBank/DDBJ whole genome shotgun (WGS) entry which is preliminary data.</text>
</comment>
<feature type="domain" description="Cytochrome C Planctomycete-type" evidence="3">
    <location>
        <begin position="46"/>
        <end position="102"/>
    </location>
</feature>
<evidence type="ECO:0000259" key="3">
    <source>
        <dbReference type="Pfam" id="PF07635"/>
    </source>
</evidence>
<dbReference type="PANTHER" id="PTHR35889">
    <property type="entry name" value="CYCLOINULO-OLIGOSACCHARIDE FRUCTANOTRANSFERASE-RELATED"/>
    <property type="match status" value="1"/>
</dbReference>
<keyword evidence="5" id="KW-1185">Reference proteome</keyword>
<evidence type="ECO:0000259" key="2">
    <source>
        <dbReference type="Pfam" id="PF07587"/>
    </source>
</evidence>
<dbReference type="Pfam" id="PF07635">
    <property type="entry name" value="PSCyt1"/>
    <property type="match status" value="1"/>
</dbReference>
<dbReference type="Pfam" id="PF07583">
    <property type="entry name" value="PSCyt2"/>
    <property type="match status" value="1"/>
</dbReference>
<evidence type="ECO:0000259" key="1">
    <source>
        <dbReference type="Pfam" id="PF07583"/>
    </source>
</evidence>
<name>A0ABU3SRE6_9ALTE</name>
<dbReference type="RefSeq" id="WP_316024286.1">
    <property type="nucleotide sequence ID" value="NZ_JAWDIO010000001.1"/>
</dbReference>
<dbReference type="EMBL" id="JAWDIO010000001">
    <property type="protein sequence ID" value="MDU0352572.1"/>
    <property type="molecule type" value="Genomic_DNA"/>
</dbReference>
<protein>
    <submittedName>
        <fullName evidence="4">PSD1 and planctomycete cytochrome C domain-containing protein</fullName>
    </submittedName>
</protein>
<dbReference type="Pfam" id="PF07587">
    <property type="entry name" value="PSD1"/>
    <property type="match status" value="1"/>
</dbReference>